<proteinExistence type="predicted"/>
<evidence type="ECO:0000313" key="5">
    <source>
        <dbReference type="EMBL" id="KAK9280015.1"/>
    </source>
</evidence>
<evidence type="ECO:0000313" key="6">
    <source>
        <dbReference type="Proteomes" id="UP001415857"/>
    </source>
</evidence>
<gene>
    <name evidence="5" type="ORF">L1049_013700</name>
</gene>
<feature type="domain" description="Factor of DNA methylation 1-5/IDN2" evidence="4">
    <location>
        <begin position="831"/>
        <end position="960"/>
    </location>
</feature>
<dbReference type="Gene3D" id="3.30.70.2890">
    <property type="entry name" value="XS domain"/>
    <property type="match status" value="1"/>
</dbReference>
<dbReference type="PANTHER" id="PTHR21596">
    <property type="entry name" value="RIBONUCLEASE P SUBUNIT P38"/>
    <property type="match status" value="1"/>
</dbReference>
<dbReference type="AlphaFoldDB" id="A0AAP0WYS8"/>
<protein>
    <recommendedName>
        <fullName evidence="7">Factor of DNA methylation 1-5/IDN2 domain-containing protein</fullName>
    </recommendedName>
</protein>
<dbReference type="InterPro" id="IPR038588">
    <property type="entry name" value="XS_domain_sf"/>
</dbReference>
<organism evidence="5 6">
    <name type="scientific">Liquidambar formosana</name>
    <name type="common">Formosan gum</name>
    <dbReference type="NCBI Taxonomy" id="63359"/>
    <lineage>
        <taxon>Eukaryota</taxon>
        <taxon>Viridiplantae</taxon>
        <taxon>Streptophyta</taxon>
        <taxon>Embryophyta</taxon>
        <taxon>Tracheophyta</taxon>
        <taxon>Spermatophyta</taxon>
        <taxon>Magnoliopsida</taxon>
        <taxon>eudicotyledons</taxon>
        <taxon>Gunneridae</taxon>
        <taxon>Pentapetalae</taxon>
        <taxon>Saxifragales</taxon>
        <taxon>Altingiaceae</taxon>
        <taxon>Liquidambar</taxon>
    </lineage>
</organism>
<evidence type="ECO:0000259" key="3">
    <source>
        <dbReference type="Pfam" id="PF03468"/>
    </source>
</evidence>
<dbReference type="InterPro" id="IPR005380">
    <property type="entry name" value="XS_domain"/>
</dbReference>
<dbReference type="Pfam" id="PF03468">
    <property type="entry name" value="XS"/>
    <property type="match status" value="1"/>
</dbReference>
<feature type="region of interest" description="Disordered" evidence="2">
    <location>
        <begin position="43"/>
        <end position="69"/>
    </location>
</feature>
<sequence>MDCLISLAPAMDVKDARDQFENILSALENNAVRLEAEKKELEHREKELQKREADNESERKKLSDERIKREREMEKRRKMIIQLEKTLEAKHAVELGIERMKEAVQGMECMAENGDMELKKMMDTILQELKETKGKLNVLEALNPALIVKEHRLNDELQNERATSRQDKAYEELCRLAEYQKIEKEKLLKKIVELERQLIDKQPLEVEIERLKGALQVMKRTREDQDIDVKKKMDAIVGDLKQKEDDLEGLKLLNQVLIVQECKSNDELQEARKEIINGLKELSSCSSIGVKRMGELNSKPFHAACRRKYPDDEADEKAVELCSLWEEYLRDPNWYPFKVITVEGGSEEVIDEEDEKLKDLKEEFGDEVYKAVTTALMEMNEYNPSGRYIISELWNFKEGRRATLKEGGSFILKQWKSFKRRRGSVMENVDAEGIQQPPIQTENPNLNNANELFVWPWVGIVANIPVEWKDSRYVGESGTKLKEDLTKKGFNPLRVHPLWSYKGHSGFATIEFTKDWDGLKNAVMFEKSFETDHRGKSDWCNSENRRRDVLYGWIAREDDYNSKDLIGEHLRKCRDLKSISDLEADDNRKTTKLVSKLASVIEVKNMKLEEMKSKFNQTSISLSNLIRQKDEMLQVYNEELRKLQQNARNHYQNIFFEHEKIKSQLEAQRKELEQRGKELEKRQAKNENEILNLYHEKTMNERATLEQEKASENVFRLAQDQKREKEELHKRVVKLEKELDAKQALELEIERLRGAMQVMKHMGEDGDIEILEKMDRIQNDLKKKVEELNAQEELRQTLIVRERRSNDELQEARKELINGLMERSSRVIGIKKMGDLDNKPFYTATKRIYSDEDAEEKAAELCSLWEDYLRDPSWHPFKIITAEGSSKEIIDEEDEKLKDLKEYGEEVYQAMTTALAEMNEYNPSGRYVIPEMWNHREGRKATLREGVSYILKLWKVHKRKKN</sequence>
<dbReference type="CDD" id="cd12266">
    <property type="entry name" value="RRM_like_XS"/>
    <property type="match status" value="1"/>
</dbReference>
<feature type="domain" description="XS" evidence="3">
    <location>
        <begin position="451"/>
        <end position="562"/>
    </location>
</feature>
<evidence type="ECO:0000256" key="2">
    <source>
        <dbReference type="SAM" id="MobiDB-lite"/>
    </source>
</evidence>
<feature type="coiled-coil region" evidence="1">
    <location>
        <begin position="626"/>
        <end position="689"/>
    </location>
</feature>
<dbReference type="GO" id="GO:0080188">
    <property type="term" value="P:gene silencing by siRNA-directed DNA methylation"/>
    <property type="evidence" value="ECO:0007669"/>
    <property type="project" value="InterPro"/>
</dbReference>
<keyword evidence="6" id="KW-1185">Reference proteome</keyword>
<feature type="domain" description="Factor of DNA methylation 1-5/IDN2" evidence="4">
    <location>
        <begin position="291"/>
        <end position="421"/>
    </location>
</feature>
<dbReference type="EMBL" id="JBBPBK010000008">
    <property type="protein sequence ID" value="KAK9280015.1"/>
    <property type="molecule type" value="Genomic_DNA"/>
</dbReference>
<dbReference type="InterPro" id="IPR005379">
    <property type="entry name" value="FDM1-5/IDN2_XH"/>
</dbReference>
<accession>A0AAP0WYS8</accession>
<evidence type="ECO:0008006" key="7">
    <source>
        <dbReference type="Google" id="ProtNLM"/>
    </source>
</evidence>
<dbReference type="Proteomes" id="UP001415857">
    <property type="component" value="Unassembled WGS sequence"/>
</dbReference>
<keyword evidence="1" id="KW-0175">Coiled coil</keyword>
<comment type="caution">
    <text evidence="5">The sequence shown here is derived from an EMBL/GenBank/DDBJ whole genome shotgun (WGS) entry which is preliminary data.</text>
</comment>
<reference evidence="5 6" key="1">
    <citation type="journal article" date="2024" name="Plant J.">
        <title>Genome sequences and population genomics reveal climatic adaptation and genomic divergence between two closely related sweetgum species.</title>
        <authorList>
            <person name="Xu W.Q."/>
            <person name="Ren C.Q."/>
            <person name="Zhang X.Y."/>
            <person name="Comes H.P."/>
            <person name="Liu X.H."/>
            <person name="Li Y.G."/>
            <person name="Kettle C.J."/>
            <person name="Jalonen R."/>
            <person name="Gaisberger H."/>
            <person name="Ma Y.Z."/>
            <person name="Qiu Y.X."/>
        </authorList>
    </citation>
    <scope>NUCLEOTIDE SEQUENCE [LARGE SCALE GENOMIC DNA]</scope>
    <source>
        <strain evidence="5">Hangzhou</strain>
    </source>
</reference>
<dbReference type="PANTHER" id="PTHR21596:SF23">
    <property type="entry name" value="FACTOR OF DNA METHYLATION 4"/>
    <property type="match status" value="1"/>
</dbReference>
<dbReference type="InterPro" id="IPR045177">
    <property type="entry name" value="FDM1-5/IDN2"/>
</dbReference>
<evidence type="ECO:0000256" key="1">
    <source>
        <dbReference type="SAM" id="Coils"/>
    </source>
</evidence>
<dbReference type="Pfam" id="PF03469">
    <property type="entry name" value="XH"/>
    <property type="match status" value="2"/>
</dbReference>
<name>A0AAP0WYS8_LIQFO</name>
<evidence type="ECO:0000259" key="4">
    <source>
        <dbReference type="Pfam" id="PF03469"/>
    </source>
</evidence>
<feature type="coiled-coil region" evidence="1">
    <location>
        <begin position="718"/>
        <end position="794"/>
    </location>
</feature>